<dbReference type="InterPro" id="IPR012338">
    <property type="entry name" value="Beta-lactam/transpept-like"/>
</dbReference>
<dbReference type="InterPro" id="IPR000871">
    <property type="entry name" value="Beta-lactam_class-A"/>
</dbReference>
<dbReference type="STRING" id="402384.HM131_18655"/>
<dbReference type="SUPFAM" id="SSF56601">
    <property type="entry name" value="beta-lactamase/transpeptidase-like"/>
    <property type="match status" value="1"/>
</dbReference>
<feature type="domain" description="Beta-lactamase class A catalytic" evidence="1">
    <location>
        <begin position="26"/>
        <end position="230"/>
    </location>
</feature>
<dbReference type="AlphaFoldDB" id="A0A1W5ZZE8"/>
<keyword evidence="3" id="KW-1185">Reference proteome</keyword>
<dbReference type="GO" id="GO:0030655">
    <property type="term" value="P:beta-lactam antibiotic catabolic process"/>
    <property type="evidence" value="ECO:0007669"/>
    <property type="project" value="InterPro"/>
</dbReference>
<dbReference type="Pfam" id="PF13354">
    <property type="entry name" value="Beta-lactamase2"/>
    <property type="match status" value="1"/>
</dbReference>
<reference evidence="2 3" key="1">
    <citation type="submission" date="2017-04" db="EMBL/GenBank/DDBJ databases">
        <title>The whole genome sequencing and assembly of Halobacillus mangrovi strain.</title>
        <authorList>
            <person name="Lee S.-J."/>
            <person name="Park M.-K."/>
            <person name="Kim J.-Y."/>
            <person name="Lee Y.-J."/>
            <person name="Yi H."/>
            <person name="Bahn Y.-S."/>
            <person name="Kim J.F."/>
            <person name="Lee D.-W."/>
        </authorList>
    </citation>
    <scope>NUCLEOTIDE SEQUENCE [LARGE SCALE GENOMIC DNA]</scope>
    <source>
        <strain evidence="2 3">KTB 131</strain>
    </source>
</reference>
<name>A0A1W5ZZE8_9BACI</name>
<dbReference type="RefSeq" id="WP_085031195.1">
    <property type="nucleotide sequence ID" value="NZ_CP020772.1"/>
</dbReference>
<evidence type="ECO:0000313" key="2">
    <source>
        <dbReference type="EMBL" id="ARI78736.1"/>
    </source>
</evidence>
<proteinExistence type="predicted"/>
<accession>A0A1W5ZZE8</accession>
<dbReference type="Gene3D" id="3.40.710.10">
    <property type="entry name" value="DD-peptidase/beta-lactamase superfamily"/>
    <property type="match status" value="1"/>
</dbReference>
<evidence type="ECO:0000259" key="1">
    <source>
        <dbReference type="Pfam" id="PF13354"/>
    </source>
</evidence>
<gene>
    <name evidence="2" type="ORF">HM131_18655</name>
</gene>
<evidence type="ECO:0000313" key="3">
    <source>
        <dbReference type="Proteomes" id="UP000192527"/>
    </source>
</evidence>
<dbReference type="OrthoDB" id="9775096at2"/>
<dbReference type="PANTHER" id="PTHR35333:SF3">
    <property type="entry name" value="BETA-LACTAMASE-TYPE TRANSPEPTIDASE FOLD CONTAINING PROTEIN"/>
    <property type="match status" value="1"/>
</dbReference>
<dbReference type="GO" id="GO:0008800">
    <property type="term" value="F:beta-lactamase activity"/>
    <property type="evidence" value="ECO:0007669"/>
    <property type="project" value="InterPro"/>
</dbReference>
<dbReference type="Proteomes" id="UP000192527">
    <property type="component" value="Chromosome"/>
</dbReference>
<protein>
    <recommendedName>
        <fullName evidence="1">Beta-lactamase class A catalytic domain-containing protein</fullName>
    </recommendedName>
</protein>
<dbReference type="EMBL" id="CP020772">
    <property type="protein sequence ID" value="ARI78736.1"/>
    <property type="molecule type" value="Genomic_DNA"/>
</dbReference>
<organism evidence="2 3">
    <name type="scientific">Halobacillus mangrovi</name>
    <dbReference type="NCBI Taxonomy" id="402384"/>
    <lineage>
        <taxon>Bacteria</taxon>
        <taxon>Bacillati</taxon>
        <taxon>Bacillota</taxon>
        <taxon>Bacilli</taxon>
        <taxon>Bacillales</taxon>
        <taxon>Bacillaceae</taxon>
        <taxon>Halobacillus</taxon>
    </lineage>
</organism>
<sequence length="263" mass="29167">MDALQREVEHIVASVKGRVSVVIENKKAAIAINGSERTTAASTIKIPIIMEAFRQAENGDLDLKEKVQVTPDLKTGGDGVLKLLENELSLSILDLMKLMIVVSDNTASNLLITRLGFSNINHLCEQLGCTNTRLNLYFMDFRARGAGVDNMTSARDMVAFLSEIEGGNFVNERSRKTIYNILREQQFTSGLPAYNKNEDILTANKPGMLPGIQHDVGIFKYRNETVYAAVLLSELNDEEAGRRAITDIGRSIIKFMKKENATK</sequence>
<dbReference type="PANTHER" id="PTHR35333">
    <property type="entry name" value="BETA-LACTAMASE"/>
    <property type="match status" value="1"/>
</dbReference>
<dbReference type="KEGG" id="hmn:HM131_18655"/>
<dbReference type="GO" id="GO:0046677">
    <property type="term" value="P:response to antibiotic"/>
    <property type="evidence" value="ECO:0007669"/>
    <property type="project" value="InterPro"/>
</dbReference>
<dbReference type="InterPro" id="IPR045155">
    <property type="entry name" value="Beta-lactam_cat"/>
</dbReference>